<dbReference type="EMBL" id="BKZW01000004">
    <property type="protein sequence ID" value="GER91807.1"/>
    <property type="molecule type" value="Genomic_DNA"/>
</dbReference>
<evidence type="ECO:0000256" key="3">
    <source>
        <dbReference type="ARBA" id="ARBA00022679"/>
    </source>
</evidence>
<proteinExistence type="inferred from homology"/>
<evidence type="ECO:0000256" key="4">
    <source>
        <dbReference type="ARBA" id="ARBA00022691"/>
    </source>
</evidence>
<name>A0A5J4KYZ9_9CHLR</name>
<keyword evidence="4" id="KW-0949">S-adenosyl-L-methionine</keyword>
<evidence type="ECO:0000259" key="5">
    <source>
        <dbReference type="Pfam" id="PF01555"/>
    </source>
</evidence>
<feature type="domain" description="DNA methylase N-4/N-6" evidence="5">
    <location>
        <begin position="65"/>
        <end position="315"/>
    </location>
</feature>
<keyword evidence="3 6" id="KW-0808">Transferase</keyword>
<accession>A0A5J4KYZ9</accession>
<dbReference type="Proteomes" id="UP000326912">
    <property type="component" value="Unassembled WGS sequence"/>
</dbReference>
<organism evidence="6 7">
    <name type="scientific">Dictyobacter vulcani</name>
    <dbReference type="NCBI Taxonomy" id="2607529"/>
    <lineage>
        <taxon>Bacteria</taxon>
        <taxon>Bacillati</taxon>
        <taxon>Chloroflexota</taxon>
        <taxon>Ktedonobacteria</taxon>
        <taxon>Ktedonobacterales</taxon>
        <taxon>Dictyobacteraceae</taxon>
        <taxon>Dictyobacter</taxon>
    </lineage>
</organism>
<dbReference type="AlphaFoldDB" id="A0A5J4KYZ9"/>
<dbReference type="PROSITE" id="PS00092">
    <property type="entry name" value="N6_MTASE"/>
    <property type="match status" value="1"/>
</dbReference>
<comment type="caution">
    <text evidence="6">The sequence shown here is derived from an EMBL/GenBank/DDBJ whole genome shotgun (WGS) entry which is preliminary data.</text>
</comment>
<keyword evidence="2 6" id="KW-0489">Methyltransferase</keyword>
<gene>
    <name evidence="6" type="ORF">KDW_59690</name>
</gene>
<dbReference type="SUPFAM" id="SSF53335">
    <property type="entry name" value="S-adenosyl-L-methionine-dependent methyltransferases"/>
    <property type="match status" value="1"/>
</dbReference>
<dbReference type="CDD" id="cd02440">
    <property type="entry name" value="AdoMet_MTases"/>
    <property type="match status" value="1"/>
</dbReference>
<keyword evidence="7" id="KW-1185">Reference proteome</keyword>
<reference evidence="6 7" key="1">
    <citation type="submission" date="2019-10" db="EMBL/GenBank/DDBJ databases">
        <title>Dictyobacter vulcani sp. nov., within the class Ktedonobacteria, isolated from soil of volcanic Mt. Zao.</title>
        <authorList>
            <person name="Zheng Y."/>
            <person name="Wang C.M."/>
            <person name="Sakai Y."/>
            <person name="Abe K."/>
            <person name="Yokota A."/>
            <person name="Yabe S."/>
        </authorList>
    </citation>
    <scope>NUCLEOTIDE SEQUENCE [LARGE SCALE GENOMIC DNA]</scope>
    <source>
        <strain evidence="6 7">W12</strain>
    </source>
</reference>
<dbReference type="GO" id="GO:0008170">
    <property type="term" value="F:N-methyltransferase activity"/>
    <property type="evidence" value="ECO:0007669"/>
    <property type="project" value="InterPro"/>
</dbReference>
<dbReference type="InterPro" id="IPR002295">
    <property type="entry name" value="N4/N6-MTase_EcoPI_Mod-like"/>
</dbReference>
<dbReference type="RefSeq" id="WP_162005722.1">
    <property type="nucleotide sequence ID" value="NZ_BKZW01000004.1"/>
</dbReference>
<dbReference type="Gene3D" id="3.40.50.150">
    <property type="entry name" value="Vaccinia Virus protein VP39"/>
    <property type="match status" value="1"/>
</dbReference>
<dbReference type="InterPro" id="IPR002052">
    <property type="entry name" value="DNA_methylase_N6_adenine_CS"/>
</dbReference>
<dbReference type="Pfam" id="PF01555">
    <property type="entry name" value="N6_N4_Mtase"/>
    <property type="match status" value="1"/>
</dbReference>
<sequence length="340" mass="38845">MAELVWRGKAIPHTSGGSLLTTGFYQPQTEQLSADLCADGWYNRLVHGERGSTLAALLDEFAGKVDLIYIDPPFMTGRTFKNGAQILTGDGISYRDIWNNDLDSYLQWLYETFYYLYELLAEDGSLYVHLDWRATHYARVILDELFTTRSRKKGAGLKNEIIWHYQSGGRARKAFARKHDTVLLYTKSSQYCFHSERIGQPRGDKKRNHMRKEIGPDGHPIWTIRSAGKLYSYRADSTMSVDDVWSDISHLHQKDPERTGYATQKPVALLERLLLASSEENDLVLDCFCGSGVTPVVAERLGRRWLACDQNEGALAVTRTRLLQETRRNIFALQSVKRIE</sequence>
<evidence type="ECO:0000313" key="6">
    <source>
        <dbReference type="EMBL" id="GER91807.1"/>
    </source>
</evidence>
<dbReference type="PRINTS" id="PR00506">
    <property type="entry name" value="D21N6MTFRASE"/>
</dbReference>
<evidence type="ECO:0000256" key="1">
    <source>
        <dbReference type="ARBA" id="ARBA00006594"/>
    </source>
</evidence>
<dbReference type="InterPro" id="IPR029063">
    <property type="entry name" value="SAM-dependent_MTases_sf"/>
</dbReference>
<evidence type="ECO:0000313" key="7">
    <source>
        <dbReference type="Proteomes" id="UP000326912"/>
    </source>
</evidence>
<dbReference type="GO" id="GO:0003677">
    <property type="term" value="F:DNA binding"/>
    <property type="evidence" value="ECO:0007669"/>
    <property type="project" value="InterPro"/>
</dbReference>
<evidence type="ECO:0000256" key="2">
    <source>
        <dbReference type="ARBA" id="ARBA00022603"/>
    </source>
</evidence>
<protein>
    <submittedName>
        <fullName evidence="6">Site-specific DNA-methyltransferase</fullName>
    </submittedName>
</protein>
<dbReference type="GO" id="GO:0032259">
    <property type="term" value="P:methylation"/>
    <property type="evidence" value="ECO:0007669"/>
    <property type="project" value="UniProtKB-KW"/>
</dbReference>
<dbReference type="InterPro" id="IPR002941">
    <property type="entry name" value="DNA_methylase_N4/N6"/>
</dbReference>
<comment type="similarity">
    <text evidence="1">Belongs to the N(4)/N(6)-methyltransferase family.</text>
</comment>